<dbReference type="GO" id="GO:0005524">
    <property type="term" value="F:ATP binding"/>
    <property type="evidence" value="ECO:0007669"/>
    <property type="project" value="UniProtKB-KW"/>
</dbReference>
<dbReference type="AlphaFoldDB" id="A0A7C1ICX9"/>
<dbReference type="InterPro" id="IPR051451">
    <property type="entry name" value="PhoH2-like"/>
</dbReference>
<dbReference type="Pfam" id="PF02562">
    <property type="entry name" value="PhoH"/>
    <property type="match status" value="1"/>
</dbReference>
<keyword evidence="1" id="KW-0547">Nucleotide-binding</keyword>
<evidence type="ECO:0000313" key="4">
    <source>
        <dbReference type="EMBL" id="HDS10330.1"/>
    </source>
</evidence>
<dbReference type="Gene3D" id="3.30.300.20">
    <property type="match status" value="1"/>
</dbReference>
<dbReference type="EMBL" id="DSDY01000055">
    <property type="protein sequence ID" value="HDS10330.1"/>
    <property type="molecule type" value="Genomic_DNA"/>
</dbReference>
<organism evidence="4">
    <name type="scientific">Fervidicoccus fontis</name>
    <dbReference type="NCBI Taxonomy" id="683846"/>
    <lineage>
        <taxon>Archaea</taxon>
        <taxon>Thermoproteota</taxon>
        <taxon>Thermoprotei</taxon>
        <taxon>Fervidicoccales</taxon>
        <taxon>Fervidicoccaceae</taxon>
        <taxon>Fervidicoccus</taxon>
    </lineage>
</organism>
<sequence length="373" mass="41314">MVLIEEKVKPLTKGQEKLIKALRDKNVNIVGVFGPTGTGKSLIAVCFGYDSLWSGLYERVIYAKPIIDVSTGKEMTLETTGEKFEEIMMRHLFDLFTGLVDRAEIEELISKGKIQLSDTHYIRGRTFDKTFLILDDAQNTTSETIIETISRLGMGSKLVIIGDPIFQSTSTDRNPIIEIRSLLLREQDAAVVDLGLKDIVRPGAKKALKLLLELRMRKRSLTEDEKKVKQTFELIAPDVGIVTVVDTRSIKTKIGISESAPAPDYLIIVKEGHHGRAVGKSGERINKLEKELNIKARVSEASLDFVDLIRAVHPLPRSISAIKDIEIEGGDLVLYVEPGSAGPLIGQKGIYIRFVEAVLQQLLGLGVIIKEES</sequence>
<dbReference type="GO" id="GO:0005829">
    <property type="term" value="C:cytosol"/>
    <property type="evidence" value="ECO:0007669"/>
    <property type="project" value="TreeGrafter"/>
</dbReference>
<dbReference type="InterPro" id="IPR003714">
    <property type="entry name" value="PhoH"/>
</dbReference>
<feature type="domain" description="PhoH-like protein" evidence="3">
    <location>
        <begin position="7"/>
        <end position="209"/>
    </location>
</feature>
<evidence type="ECO:0000256" key="2">
    <source>
        <dbReference type="ARBA" id="ARBA00022840"/>
    </source>
</evidence>
<dbReference type="InterPro" id="IPR015946">
    <property type="entry name" value="KH_dom-like_a/b"/>
</dbReference>
<dbReference type="InterPro" id="IPR027417">
    <property type="entry name" value="P-loop_NTPase"/>
</dbReference>
<keyword evidence="2" id="KW-0067">ATP-binding</keyword>
<dbReference type="SUPFAM" id="SSF52540">
    <property type="entry name" value="P-loop containing nucleoside triphosphate hydrolases"/>
    <property type="match status" value="1"/>
</dbReference>
<dbReference type="PANTHER" id="PTHR30473">
    <property type="entry name" value="PROTEIN PHOH"/>
    <property type="match status" value="1"/>
</dbReference>
<dbReference type="Gene3D" id="3.40.50.300">
    <property type="entry name" value="P-loop containing nucleotide triphosphate hydrolases"/>
    <property type="match status" value="1"/>
</dbReference>
<gene>
    <name evidence="4" type="ORF">ENO04_01710</name>
</gene>
<accession>A0A7C1ICX9</accession>
<name>A0A7C1ICX9_9CREN</name>
<comment type="caution">
    <text evidence="4">The sequence shown here is derived from an EMBL/GenBank/DDBJ whole genome shotgun (WGS) entry which is preliminary data.</text>
</comment>
<evidence type="ECO:0000259" key="3">
    <source>
        <dbReference type="Pfam" id="PF02562"/>
    </source>
</evidence>
<evidence type="ECO:0000256" key="1">
    <source>
        <dbReference type="ARBA" id="ARBA00022741"/>
    </source>
</evidence>
<proteinExistence type="predicted"/>
<protein>
    <submittedName>
        <fullName evidence="4">PhoH family protein</fullName>
    </submittedName>
</protein>
<reference evidence="4" key="1">
    <citation type="journal article" date="2020" name="mSystems">
        <title>Genome- and Community-Level Interaction Insights into Carbon Utilization and Element Cycling Functions of Hydrothermarchaeota in Hydrothermal Sediment.</title>
        <authorList>
            <person name="Zhou Z."/>
            <person name="Liu Y."/>
            <person name="Xu W."/>
            <person name="Pan J."/>
            <person name="Luo Z.H."/>
            <person name="Li M."/>
        </authorList>
    </citation>
    <scope>NUCLEOTIDE SEQUENCE [LARGE SCALE GENOMIC DNA]</scope>
    <source>
        <strain evidence="4">SpSt-123</strain>
    </source>
</reference>
<dbReference type="PANTHER" id="PTHR30473:SF2">
    <property type="entry name" value="PIN DOMAIN-CONTAINING PROTEIN"/>
    <property type="match status" value="1"/>
</dbReference>